<evidence type="ECO:0000256" key="1">
    <source>
        <dbReference type="SAM" id="MobiDB-lite"/>
    </source>
</evidence>
<feature type="transmembrane region" description="Helical" evidence="2">
    <location>
        <begin position="342"/>
        <end position="367"/>
    </location>
</feature>
<dbReference type="Proteomes" id="UP000070427">
    <property type="component" value="Unassembled WGS sequence"/>
</dbReference>
<dbReference type="RefSeq" id="WP_157081756.1">
    <property type="nucleotide sequence ID" value="NZ_LOED01000062.1"/>
</dbReference>
<organism evidence="3 4">
    <name type="scientific">Fervidicola ferrireducens</name>
    <dbReference type="NCBI Taxonomy" id="520764"/>
    <lineage>
        <taxon>Bacteria</taxon>
        <taxon>Bacillati</taxon>
        <taxon>Bacillota</taxon>
        <taxon>Clostridia</taxon>
        <taxon>Thermosediminibacterales</taxon>
        <taxon>Thermosediminibacteraceae</taxon>
        <taxon>Fervidicola</taxon>
    </lineage>
</organism>
<dbReference type="EMBL" id="LOED01000062">
    <property type="protein sequence ID" value="KXG74007.1"/>
    <property type="molecule type" value="Genomic_DNA"/>
</dbReference>
<feature type="region of interest" description="Disordered" evidence="1">
    <location>
        <begin position="460"/>
        <end position="487"/>
    </location>
</feature>
<reference evidence="3 4" key="1">
    <citation type="submission" date="2015-12" db="EMBL/GenBank/DDBJ databases">
        <title>Draft genome sequnece of Fervidicola ferrireducens strain Y170.</title>
        <authorList>
            <person name="Patel B.K."/>
        </authorList>
    </citation>
    <scope>NUCLEOTIDE SEQUENCE [LARGE SCALE GENOMIC DNA]</scope>
    <source>
        <strain evidence="3 4">Y170</strain>
    </source>
</reference>
<keyword evidence="2" id="KW-0812">Transmembrane</keyword>
<keyword evidence="2" id="KW-0472">Membrane</keyword>
<protein>
    <submittedName>
        <fullName evidence="3">Uncharacterized protein</fullName>
    </submittedName>
</protein>
<sequence>MSPRMQYVKFVVITVIVMLVFVSYAPPARADKDNWQLFGNQAPNYQQGNFGYTISWLLSLPITGLARAILWASNKVGLYSIRELVFAEGRLASGSGGVFSAQEWEKVIMPWYRVFFLIASAGVLYSLVITWAGYRTLAASISPQRAVSFSNTVWNILIAMLFMTQMPLFLDLISDANAVIVGAIKNSLISQGLYNNLASLDPQRLIDTFDNPDLGTQNPLLNSLILLGLAGFTLTLNFLYMIRKFVVGVLIVISPIVAWSLLSSRRTPFLLMLSEIVSNTFMSASHAVVLAFYLSMLAYNEDGMFATWWAKLFALCMLIPTASLLRRLITGWFNLLGIDEEAYAGMAAAGVGSLVATAAIVTGVLIGRRTSMKQQPKLPQEPKRPPEEPESGGPSERSSVITTPLITRAGENVFDKFGGSVVPSVNTPISTSGNKAEPQIPASKAGFKDVISRIMANEDKAPKYPTGIPLPRERKDPTKPESEGITYSIPDPELLAKEKLYDKYEPLHAHELPSLSAANYRDTSVTEDRNVILGPAGVDGPSYREITQQGGEGAAVSKDKSQASGWLTLENIGKVSRPILSAAGKAAVLTGASIGGAAGTAFGMGMGNTAMMRTLQEKGAVAGAWATVALGRGLKAGGTYAIKAAPVVGSKVVDVVGRLKARNPSVSALDKPSLK</sequence>
<evidence type="ECO:0000256" key="2">
    <source>
        <dbReference type="SAM" id="Phobius"/>
    </source>
</evidence>
<feature type="compositionally biased region" description="Basic and acidic residues" evidence="1">
    <location>
        <begin position="471"/>
        <end position="482"/>
    </location>
</feature>
<dbReference type="OrthoDB" id="1715299at2"/>
<accession>A0A140L0D2</accession>
<keyword evidence="2" id="KW-1133">Transmembrane helix</keyword>
<feature type="transmembrane region" description="Helical" evidence="2">
    <location>
        <begin position="54"/>
        <end position="72"/>
    </location>
</feature>
<dbReference type="AlphaFoldDB" id="A0A140L0D2"/>
<evidence type="ECO:0000313" key="4">
    <source>
        <dbReference type="Proteomes" id="UP000070427"/>
    </source>
</evidence>
<gene>
    <name evidence="3" type="ORF">AN618_24270</name>
</gene>
<dbReference type="STRING" id="520764.AN618_24270"/>
<keyword evidence="4" id="KW-1185">Reference proteome</keyword>
<evidence type="ECO:0000313" key="3">
    <source>
        <dbReference type="EMBL" id="KXG74007.1"/>
    </source>
</evidence>
<feature type="region of interest" description="Disordered" evidence="1">
    <location>
        <begin position="371"/>
        <end position="400"/>
    </location>
</feature>
<feature type="transmembrane region" description="Helical" evidence="2">
    <location>
        <begin position="312"/>
        <end position="330"/>
    </location>
</feature>
<proteinExistence type="predicted"/>
<comment type="caution">
    <text evidence="3">The sequence shown here is derived from an EMBL/GenBank/DDBJ whole genome shotgun (WGS) entry which is preliminary data.</text>
</comment>
<feature type="transmembrane region" description="Helical" evidence="2">
    <location>
        <begin position="146"/>
        <end position="164"/>
    </location>
</feature>
<feature type="transmembrane region" description="Helical" evidence="2">
    <location>
        <begin position="220"/>
        <end position="240"/>
    </location>
</feature>
<feature type="transmembrane region" description="Helical" evidence="2">
    <location>
        <begin position="245"/>
        <end position="262"/>
    </location>
</feature>
<name>A0A140L0D2_9FIRM</name>
<feature type="transmembrane region" description="Helical" evidence="2">
    <location>
        <begin position="114"/>
        <end position="134"/>
    </location>
</feature>
<dbReference type="InParanoid" id="A0A140L0D2"/>
<feature type="transmembrane region" description="Helical" evidence="2">
    <location>
        <begin position="282"/>
        <end position="300"/>
    </location>
</feature>